<evidence type="ECO:0000313" key="2">
    <source>
        <dbReference type="EMBL" id="MBB6343611.1"/>
    </source>
</evidence>
<organism evidence="2 3">
    <name type="scientific">Nonomuraea muscovyensis</name>
    <dbReference type="NCBI Taxonomy" id="1124761"/>
    <lineage>
        <taxon>Bacteria</taxon>
        <taxon>Bacillati</taxon>
        <taxon>Actinomycetota</taxon>
        <taxon>Actinomycetes</taxon>
        <taxon>Streptosporangiales</taxon>
        <taxon>Streptosporangiaceae</taxon>
        <taxon>Nonomuraea</taxon>
    </lineage>
</organism>
<gene>
    <name evidence="2" type="ORF">FHU36_000120</name>
</gene>
<keyword evidence="3" id="KW-1185">Reference proteome</keyword>
<evidence type="ECO:0000256" key="1">
    <source>
        <dbReference type="SAM" id="MobiDB-lite"/>
    </source>
</evidence>
<dbReference type="Proteomes" id="UP000583800">
    <property type="component" value="Unassembled WGS sequence"/>
</dbReference>
<dbReference type="RefSeq" id="WP_185081860.1">
    <property type="nucleotide sequence ID" value="NZ_JACHJB010000001.1"/>
</dbReference>
<reference evidence="2 3" key="1">
    <citation type="submission" date="2020-08" db="EMBL/GenBank/DDBJ databases">
        <title>Sequencing the genomes of 1000 actinobacteria strains.</title>
        <authorList>
            <person name="Klenk H.-P."/>
        </authorList>
    </citation>
    <scope>NUCLEOTIDE SEQUENCE [LARGE SCALE GENOMIC DNA]</scope>
    <source>
        <strain evidence="2 3">DSM 45913</strain>
    </source>
</reference>
<comment type="caution">
    <text evidence="2">The sequence shown here is derived from an EMBL/GenBank/DDBJ whole genome shotgun (WGS) entry which is preliminary data.</text>
</comment>
<name>A0A7X0EWH0_9ACTN</name>
<evidence type="ECO:0000313" key="3">
    <source>
        <dbReference type="Proteomes" id="UP000583800"/>
    </source>
</evidence>
<evidence type="ECO:0008006" key="4">
    <source>
        <dbReference type="Google" id="ProtNLM"/>
    </source>
</evidence>
<accession>A0A7X0EWH0</accession>
<protein>
    <recommendedName>
        <fullName evidence="4">Transposase</fullName>
    </recommendedName>
</protein>
<dbReference type="EMBL" id="JACHJB010000001">
    <property type="protein sequence ID" value="MBB6343611.1"/>
    <property type="molecule type" value="Genomic_DNA"/>
</dbReference>
<feature type="region of interest" description="Disordered" evidence="1">
    <location>
        <begin position="41"/>
        <end position="71"/>
    </location>
</feature>
<sequence length="71" mass="7715">MAPFDPSLLAYFRRRLSRSSDPNRVITRIKQVIAATGVLAGRRRRASDSTVPDDAVATQDTVARSSPPFAG</sequence>
<proteinExistence type="predicted"/>
<dbReference type="AlphaFoldDB" id="A0A7X0EWH0"/>